<evidence type="ECO:0000313" key="3">
    <source>
        <dbReference type="Proteomes" id="UP000466894"/>
    </source>
</evidence>
<proteinExistence type="predicted"/>
<protein>
    <submittedName>
        <fullName evidence="2">Uncharacterized protein</fullName>
    </submittedName>
</protein>
<evidence type="ECO:0000313" key="2">
    <source>
        <dbReference type="EMBL" id="BBY07984.1"/>
    </source>
</evidence>
<feature type="signal peptide" evidence="1">
    <location>
        <begin position="1"/>
        <end position="26"/>
    </location>
</feature>
<gene>
    <name evidence="2" type="ORF">MNVI_33020</name>
</gene>
<accession>A0A7I7PHA0</accession>
<sequence length="439" mass="42125">MSNKSRRRRVMAVGTFLAGAAIPIAAAGTAWGDSIDVSYDGRTIIDTFTGANNQPNVASGTQNDLATAVGPNSAGSTITATDNAPGDKNDIAYAQGANSTAAVGGTVNGTTLGGAVNSTATAYNGGTAEVGTVNGSSPNTVTNDAATANGAGAVAAVLNDGGTGRVAFDTAKATSTDGAPTVAAVAGEGGSGPVTFNNAVATNNTANPTESVIIGAAGGATTANSANANNGGVTEVVNDNSGNLIGNSATATGQFHGEPSTAGVVNDPGPSTKSVDFNTANASGGAIATVGNDGYSLVNVTGDHATATQNTNVQLTPAGVVDAANSTASASNTGASGGALVEFATNSSANASGEDPNTFQGSTAKVEGQNIPGGYITNSHATATGGGQVDITTSNTTVNDPPGATTVSGPGASTYVAPTAPVHVAPVTPMMPIHMPLLP</sequence>
<keyword evidence="1" id="KW-0732">Signal</keyword>
<dbReference type="EMBL" id="AP022583">
    <property type="protein sequence ID" value="BBY07984.1"/>
    <property type="molecule type" value="Genomic_DNA"/>
</dbReference>
<dbReference type="Proteomes" id="UP000466894">
    <property type="component" value="Chromosome"/>
</dbReference>
<name>A0A7I7PHA0_9MYCO</name>
<dbReference type="KEGG" id="mnv:MNVI_33020"/>
<organism evidence="2 3">
    <name type="scientific">Mycobacterium noviomagense</name>
    <dbReference type="NCBI Taxonomy" id="459858"/>
    <lineage>
        <taxon>Bacteria</taxon>
        <taxon>Bacillati</taxon>
        <taxon>Actinomycetota</taxon>
        <taxon>Actinomycetes</taxon>
        <taxon>Mycobacteriales</taxon>
        <taxon>Mycobacteriaceae</taxon>
        <taxon>Mycobacterium</taxon>
    </lineage>
</organism>
<dbReference type="RefSeq" id="WP_139798006.1">
    <property type="nucleotide sequence ID" value="NZ_JACKRQ010000015.1"/>
</dbReference>
<feature type="chain" id="PRO_5038843791" evidence="1">
    <location>
        <begin position="27"/>
        <end position="439"/>
    </location>
</feature>
<dbReference type="AlphaFoldDB" id="A0A7I7PHA0"/>
<reference evidence="2 3" key="1">
    <citation type="journal article" date="2019" name="Emerg. Microbes Infect.">
        <title>Comprehensive subspecies identification of 175 nontuberculous mycobacteria species based on 7547 genomic profiles.</title>
        <authorList>
            <person name="Matsumoto Y."/>
            <person name="Kinjo T."/>
            <person name="Motooka D."/>
            <person name="Nabeya D."/>
            <person name="Jung N."/>
            <person name="Uechi K."/>
            <person name="Horii T."/>
            <person name="Iida T."/>
            <person name="Fujita J."/>
            <person name="Nakamura S."/>
        </authorList>
    </citation>
    <scope>NUCLEOTIDE SEQUENCE [LARGE SCALE GENOMIC DNA]</scope>
    <source>
        <strain evidence="2 3">JCM 16367</strain>
    </source>
</reference>
<evidence type="ECO:0000256" key="1">
    <source>
        <dbReference type="SAM" id="SignalP"/>
    </source>
</evidence>